<name>A0A8J5XPW1_DIALT</name>
<comment type="cofactor">
    <cofactor evidence="5">
        <name>[2Fe-2S] cluster</name>
        <dbReference type="ChEBI" id="CHEBI:190135"/>
    </cofactor>
</comment>
<dbReference type="OrthoDB" id="423598at2759"/>
<dbReference type="EMBL" id="JAGTXO010000012">
    <property type="protein sequence ID" value="KAG8464539.1"/>
    <property type="molecule type" value="Genomic_DNA"/>
</dbReference>
<evidence type="ECO:0000256" key="5">
    <source>
        <dbReference type="ARBA" id="ARBA00034078"/>
    </source>
</evidence>
<gene>
    <name evidence="8" type="ORF">KFE25_009907</name>
</gene>
<sequence>MFCALLLASSAFNGPAVSRVARSQSAVAMKEPGAIVVKNSWVKVCDASSLKPNTLNPTFAAGQDILIAVEKSGTVYATANVCPHIGTPLDQGKIKDGCVVCPLHGTAFDLGTGKLTGAWCPSPPIIGPLTGALKAPRDLPVFPVRQRGGSIEVFVDLNARARFDSGFWKGILDAQGKADGGYY</sequence>
<keyword evidence="9" id="KW-1185">Reference proteome</keyword>
<protein>
    <recommendedName>
        <fullName evidence="7">Rieske domain-containing protein</fullName>
    </recommendedName>
</protein>
<keyword evidence="3" id="KW-0408">Iron</keyword>
<evidence type="ECO:0000259" key="7">
    <source>
        <dbReference type="PROSITE" id="PS51296"/>
    </source>
</evidence>
<evidence type="ECO:0000256" key="2">
    <source>
        <dbReference type="ARBA" id="ARBA00022723"/>
    </source>
</evidence>
<evidence type="ECO:0000256" key="4">
    <source>
        <dbReference type="ARBA" id="ARBA00023014"/>
    </source>
</evidence>
<dbReference type="InterPro" id="IPR017941">
    <property type="entry name" value="Rieske_2Fe-2S"/>
</dbReference>
<dbReference type="CDD" id="cd03467">
    <property type="entry name" value="Rieske"/>
    <property type="match status" value="1"/>
</dbReference>
<evidence type="ECO:0000256" key="1">
    <source>
        <dbReference type="ARBA" id="ARBA00022714"/>
    </source>
</evidence>
<evidence type="ECO:0000256" key="3">
    <source>
        <dbReference type="ARBA" id="ARBA00023004"/>
    </source>
</evidence>
<feature type="chain" id="PRO_5035216389" description="Rieske domain-containing protein" evidence="6">
    <location>
        <begin position="19"/>
        <end position="183"/>
    </location>
</feature>
<dbReference type="InterPro" id="IPR036922">
    <property type="entry name" value="Rieske_2Fe-2S_sf"/>
</dbReference>
<dbReference type="GO" id="GO:0051537">
    <property type="term" value="F:2 iron, 2 sulfur cluster binding"/>
    <property type="evidence" value="ECO:0007669"/>
    <property type="project" value="UniProtKB-KW"/>
</dbReference>
<comment type="caution">
    <text evidence="8">The sequence shown here is derived from an EMBL/GenBank/DDBJ whole genome shotgun (WGS) entry which is preliminary data.</text>
</comment>
<dbReference type="SUPFAM" id="SSF50022">
    <property type="entry name" value="ISP domain"/>
    <property type="match status" value="1"/>
</dbReference>
<keyword evidence="2" id="KW-0479">Metal-binding</keyword>
<dbReference type="PROSITE" id="PS51296">
    <property type="entry name" value="RIESKE"/>
    <property type="match status" value="1"/>
</dbReference>
<feature type="domain" description="Rieske" evidence="7">
    <location>
        <begin position="42"/>
        <end position="153"/>
    </location>
</feature>
<dbReference type="Pfam" id="PF00355">
    <property type="entry name" value="Rieske"/>
    <property type="match status" value="1"/>
</dbReference>
<accession>A0A8J5XPW1</accession>
<proteinExistence type="predicted"/>
<dbReference type="PANTHER" id="PTHR21496">
    <property type="entry name" value="FERREDOXIN-RELATED"/>
    <property type="match status" value="1"/>
</dbReference>
<evidence type="ECO:0000256" key="6">
    <source>
        <dbReference type="SAM" id="SignalP"/>
    </source>
</evidence>
<dbReference type="Proteomes" id="UP000751190">
    <property type="component" value="Unassembled WGS sequence"/>
</dbReference>
<evidence type="ECO:0000313" key="8">
    <source>
        <dbReference type="EMBL" id="KAG8464539.1"/>
    </source>
</evidence>
<dbReference type="GO" id="GO:0046872">
    <property type="term" value="F:metal ion binding"/>
    <property type="evidence" value="ECO:0007669"/>
    <property type="project" value="UniProtKB-KW"/>
</dbReference>
<keyword evidence="4" id="KW-0411">Iron-sulfur</keyword>
<keyword evidence="6" id="KW-0732">Signal</keyword>
<feature type="signal peptide" evidence="6">
    <location>
        <begin position="1"/>
        <end position="18"/>
    </location>
</feature>
<dbReference type="Gene3D" id="2.102.10.10">
    <property type="entry name" value="Rieske [2Fe-2S] iron-sulphur domain"/>
    <property type="match status" value="1"/>
</dbReference>
<keyword evidence="1" id="KW-0001">2Fe-2S</keyword>
<organism evidence="8 9">
    <name type="scientific">Diacronema lutheri</name>
    <name type="common">Unicellular marine alga</name>
    <name type="synonym">Monochrysis lutheri</name>
    <dbReference type="NCBI Taxonomy" id="2081491"/>
    <lineage>
        <taxon>Eukaryota</taxon>
        <taxon>Haptista</taxon>
        <taxon>Haptophyta</taxon>
        <taxon>Pavlovophyceae</taxon>
        <taxon>Pavlovales</taxon>
        <taxon>Pavlovaceae</taxon>
        <taxon>Diacronema</taxon>
    </lineage>
</organism>
<dbReference type="AlphaFoldDB" id="A0A8J5XPW1"/>
<evidence type="ECO:0000313" key="9">
    <source>
        <dbReference type="Proteomes" id="UP000751190"/>
    </source>
</evidence>
<reference evidence="8" key="1">
    <citation type="submission" date="2021-05" db="EMBL/GenBank/DDBJ databases">
        <title>The genome of the haptophyte Pavlova lutheri (Diacronema luteri, Pavlovales) - a model for lipid biosynthesis in eukaryotic algae.</title>
        <authorList>
            <person name="Hulatt C.J."/>
            <person name="Posewitz M.C."/>
        </authorList>
    </citation>
    <scope>NUCLEOTIDE SEQUENCE</scope>
    <source>
        <strain evidence="8">NIVA-4/92</strain>
    </source>
</reference>
<dbReference type="OMA" id="ANICPHL"/>
<dbReference type="PANTHER" id="PTHR21496:SF0">
    <property type="entry name" value="RIESKE DOMAIN-CONTAINING PROTEIN"/>
    <property type="match status" value="1"/>
</dbReference>